<organism evidence="1 2">
    <name type="scientific">Phrynocephalus forsythii</name>
    <dbReference type="NCBI Taxonomy" id="171643"/>
    <lineage>
        <taxon>Eukaryota</taxon>
        <taxon>Metazoa</taxon>
        <taxon>Chordata</taxon>
        <taxon>Craniata</taxon>
        <taxon>Vertebrata</taxon>
        <taxon>Euteleostomi</taxon>
        <taxon>Lepidosauria</taxon>
        <taxon>Squamata</taxon>
        <taxon>Bifurcata</taxon>
        <taxon>Unidentata</taxon>
        <taxon>Episquamata</taxon>
        <taxon>Toxicofera</taxon>
        <taxon>Iguania</taxon>
        <taxon>Acrodonta</taxon>
        <taxon>Agamidae</taxon>
        <taxon>Agaminae</taxon>
        <taxon>Phrynocephalus</taxon>
    </lineage>
</organism>
<keyword evidence="2" id="KW-1185">Reference proteome</keyword>
<dbReference type="EMBL" id="JAPFRF010000007">
    <property type="protein sequence ID" value="KAJ7326626.1"/>
    <property type="molecule type" value="Genomic_DNA"/>
</dbReference>
<dbReference type="AlphaFoldDB" id="A0A9Q0XS59"/>
<reference evidence="1" key="1">
    <citation type="journal article" date="2023" name="DNA Res.">
        <title>Chromosome-level genome assembly of Phrynocephalus forsythii using third-generation DNA sequencing and Hi-C analysis.</title>
        <authorList>
            <person name="Qi Y."/>
            <person name="Zhao W."/>
            <person name="Zhao Y."/>
            <person name="Niu C."/>
            <person name="Cao S."/>
            <person name="Zhang Y."/>
        </authorList>
    </citation>
    <scope>NUCLEOTIDE SEQUENCE</scope>
    <source>
        <tissue evidence="1">Muscle</tissue>
    </source>
</reference>
<name>A0A9Q0XS59_9SAUR</name>
<evidence type="ECO:0000313" key="1">
    <source>
        <dbReference type="EMBL" id="KAJ7326626.1"/>
    </source>
</evidence>
<dbReference type="Proteomes" id="UP001142489">
    <property type="component" value="Unassembled WGS sequence"/>
</dbReference>
<comment type="caution">
    <text evidence="1">The sequence shown here is derived from an EMBL/GenBank/DDBJ whole genome shotgun (WGS) entry which is preliminary data.</text>
</comment>
<sequence length="160" mass="18188">MKSRGSVLDFQDPPFTQMLFKGQSFKMFKWRQLEYCLPQNSEDGIHCFIQLSTEAKQAKGQRMETAKANNSPWIKSMPAPDVHANPEQCINTPKDTNHSTSTNSCAPRGPFQRTLGEYLQSYKNRFKSIQGHVEPQSRLCSVNSVLNIWEGSLHQGPILE</sequence>
<protein>
    <submittedName>
        <fullName evidence="1">Uncharacterized protein</fullName>
    </submittedName>
</protein>
<evidence type="ECO:0000313" key="2">
    <source>
        <dbReference type="Proteomes" id="UP001142489"/>
    </source>
</evidence>
<gene>
    <name evidence="1" type="ORF">JRQ81_016385</name>
</gene>
<accession>A0A9Q0XS59</accession>
<proteinExistence type="predicted"/>